<accession>A0A6C0DGQ7</accession>
<dbReference type="GO" id="GO:0035556">
    <property type="term" value="P:intracellular signal transduction"/>
    <property type="evidence" value="ECO:0007669"/>
    <property type="project" value="InterPro"/>
</dbReference>
<dbReference type="InterPro" id="IPR017946">
    <property type="entry name" value="PLC-like_Pdiesterase_TIM-brl"/>
</dbReference>
<feature type="domain" description="PI-PLC Y-box" evidence="2">
    <location>
        <begin position="305"/>
        <end position="342"/>
    </location>
</feature>
<dbReference type="Pfam" id="PF00388">
    <property type="entry name" value="PI-PLC-X"/>
    <property type="match status" value="1"/>
</dbReference>
<dbReference type="Gene3D" id="3.20.20.190">
    <property type="entry name" value="Phosphatidylinositol (PI) phosphodiesterase"/>
    <property type="match status" value="1"/>
</dbReference>
<protein>
    <recommendedName>
        <fullName evidence="2">PI-PLC Y-box domain-containing protein</fullName>
    </recommendedName>
</protein>
<dbReference type="InterPro" id="IPR001711">
    <property type="entry name" value="PLipase_C_Pinositol-sp_Y"/>
</dbReference>
<evidence type="ECO:0000256" key="1">
    <source>
        <dbReference type="SAM" id="Phobius"/>
    </source>
</evidence>
<dbReference type="PROSITE" id="PS50007">
    <property type="entry name" value="PIPLC_X_DOMAIN"/>
    <property type="match status" value="1"/>
</dbReference>
<dbReference type="PROSITE" id="PS50008">
    <property type="entry name" value="PIPLC_Y_DOMAIN"/>
    <property type="match status" value="1"/>
</dbReference>
<dbReference type="EMBL" id="MN739601">
    <property type="protein sequence ID" value="QHT15129.1"/>
    <property type="molecule type" value="Genomic_DNA"/>
</dbReference>
<feature type="transmembrane region" description="Helical" evidence="1">
    <location>
        <begin position="21"/>
        <end position="42"/>
    </location>
</feature>
<sequence length="374" mass="42637">MDMNKIVKEGMKNIFNRDETVLQISIIFMIVIVLSFIGYYLYIKNLMIRECNYMNEMYGTINGKLQSVSSSNPNSKYTLKDYYIKTAYNCCSGGSYKNDYVNTCNLTNVLKQGCRGLDFEIYSVNEQPVIATSTSDSYYIKETYNTVPFIDAMKIIVNYGFSNTGAPNPNDPILIHLRIKSTNQVMFQNLAKIFDTYDQYFMGPSTSYENGQTNFGNTKLLDLSKKIILIVDNSNKAFMDNRNLYEYINILSNSVFMRALRNYEIKNTPDLTELQTFNKQNMTIAMPDKGSNPPNLSAAAARLTGCQMIAMRYQLNDANLQENNKFFNDAGCAFVLKPENLRYIPITVSSPTPQNPAVSYEPRTVSTKNYSYTI</sequence>
<dbReference type="SUPFAM" id="SSF51695">
    <property type="entry name" value="PLC-like phosphodiesterases"/>
    <property type="match status" value="1"/>
</dbReference>
<dbReference type="GO" id="GO:0006629">
    <property type="term" value="P:lipid metabolic process"/>
    <property type="evidence" value="ECO:0007669"/>
    <property type="project" value="InterPro"/>
</dbReference>
<keyword evidence="1" id="KW-0472">Membrane</keyword>
<dbReference type="GO" id="GO:0004435">
    <property type="term" value="F:phosphatidylinositol-4,5-bisphosphate phospholipase C activity"/>
    <property type="evidence" value="ECO:0007669"/>
    <property type="project" value="InterPro"/>
</dbReference>
<organism evidence="3">
    <name type="scientific">viral metagenome</name>
    <dbReference type="NCBI Taxonomy" id="1070528"/>
    <lineage>
        <taxon>unclassified sequences</taxon>
        <taxon>metagenomes</taxon>
        <taxon>organismal metagenomes</taxon>
    </lineage>
</organism>
<keyword evidence="1" id="KW-0812">Transmembrane</keyword>
<keyword evidence="1" id="KW-1133">Transmembrane helix</keyword>
<dbReference type="Pfam" id="PF00387">
    <property type="entry name" value="PI-PLC-Y"/>
    <property type="match status" value="1"/>
</dbReference>
<dbReference type="InterPro" id="IPR000909">
    <property type="entry name" value="PLipase_C_PInositol-sp_X_dom"/>
</dbReference>
<name>A0A6C0DGQ7_9ZZZZ</name>
<reference evidence="3" key="1">
    <citation type="journal article" date="2020" name="Nature">
        <title>Giant virus diversity and host interactions through global metagenomics.</title>
        <authorList>
            <person name="Schulz F."/>
            <person name="Roux S."/>
            <person name="Paez-Espino D."/>
            <person name="Jungbluth S."/>
            <person name="Walsh D.A."/>
            <person name="Denef V.J."/>
            <person name="McMahon K.D."/>
            <person name="Konstantinidis K.T."/>
            <person name="Eloe-Fadrosh E.A."/>
            <person name="Kyrpides N.C."/>
            <person name="Woyke T."/>
        </authorList>
    </citation>
    <scope>NUCLEOTIDE SEQUENCE</scope>
    <source>
        <strain evidence="3">GVMAG-M-3300023174-144</strain>
    </source>
</reference>
<dbReference type="SMART" id="SM00149">
    <property type="entry name" value="PLCYc"/>
    <property type="match status" value="1"/>
</dbReference>
<proteinExistence type="predicted"/>
<evidence type="ECO:0000259" key="2">
    <source>
        <dbReference type="PROSITE" id="PS50008"/>
    </source>
</evidence>
<evidence type="ECO:0000313" key="3">
    <source>
        <dbReference type="EMBL" id="QHT15129.1"/>
    </source>
</evidence>
<dbReference type="AlphaFoldDB" id="A0A6C0DGQ7"/>